<dbReference type="InterPro" id="IPR027275">
    <property type="entry name" value="PRC-brl_dom"/>
</dbReference>
<protein>
    <recommendedName>
        <fullName evidence="1">PRC-barrel domain-containing protein</fullName>
    </recommendedName>
</protein>
<name>A0ABQ1KGS4_9RHOB</name>
<dbReference type="PANTHER" id="PTHR36505">
    <property type="entry name" value="BLR1072 PROTEIN"/>
    <property type="match status" value="1"/>
</dbReference>
<dbReference type="Gene3D" id="3.90.50.10">
    <property type="entry name" value="Photosynthetic Reaction Center, subunit H, domain 2"/>
    <property type="match status" value="2"/>
</dbReference>
<dbReference type="EMBL" id="BMFC01000002">
    <property type="protein sequence ID" value="GGB95143.1"/>
    <property type="molecule type" value="Genomic_DNA"/>
</dbReference>
<keyword evidence="3" id="KW-1185">Reference proteome</keyword>
<dbReference type="Pfam" id="PF05239">
    <property type="entry name" value="PRC"/>
    <property type="match status" value="2"/>
</dbReference>
<dbReference type="Proteomes" id="UP000645462">
    <property type="component" value="Unassembled WGS sequence"/>
</dbReference>
<dbReference type="PANTHER" id="PTHR36505:SF1">
    <property type="entry name" value="BLR1072 PROTEIN"/>
    <property type="match status" value="1"/>
</dbReference>
<gene>
    <name evidence="2" type="ORF">GCM10011363_09750</name>
</gene>
<feature type="domain" description="PRC-barrel" evidence="1">
    <location>
        <begin position="150"/>
        <end position="221"/>
    </location>
</feature>
<dbReference type="RefSeq" id="WP_188480864.1">
    <property type="nucleotide sequence ID" value="NZ_BMFC01000002.1"/>
</dbReference>
<accession>A0ABQ1KGS4</accession>
<feature type="domain" description="PRC-barrel" evidence="1">
    <location>
        <begin position="16"/>
        <end position="70"/>
    </location>
</feature>
<dbReference type="InterPro" id="IPR011033">
    <property type="entry name" value="PRC_barrel-like_sf"/>
</dbReference>
<comment type="caution">
    <text evidence="2">The sequence shown here is derived from an EMBL/GenBank/DDBJ whole genome shotgun (WGS) entry which is preliminary data.</text>
</comment>
<evidence type="ECO:0000313" key="2">
    <source>
        <dbReference type="EMBL" id="GGB95143.1"/>
    </source>
</evidence>
<proteinExistence type="predicted"/>
<sequence length="253" mass="28642">MQRSSLITGYQLRAKDGTIGSIDDLLFDESHFGVRWVVVDTGTWLPGRKVLLPPSALGEPDTDVREYPVDLDKEQIKDAPGLASDKPVSRQMETDIYGYYGWTPYWYGGFGYPAPGGMFPTGAMPVTPPASSEDPQNVQVGDLGDPQLRSANEVTGYNVEATDGSIGHIEDVMVDETEWAVRYLMVDTKNWWPGKKVLISPDWRREIVWSEQKIYVDVTRDKVKNAPEFDPTMTVDRDYEDSMFAHFGFRPYW</sequence>
<reference evidence="3" key="1">
    <citation type="journal article" date="2019" name="Int. J. Syst. Evol. Microbiol.">
        <title>The Global Catalogue of Microorganisms (GCM) 10K type strain sequencing project: providing services to taxonomists for standard genome sequencing and annotation.</title>
        <authorList>
            <consortium name="The Broad Institute Genomics Platform"/>
            <consortium name="The Broad Institute Genome Sequencing Center for Infectious Disease"/>
            <person name="Wu L."/>
            <person name="Ma J."/>
        </authorList>
    </citation>
    <scope>NUCLEOTIDE SEQUENCE [LARGE SCALE GENOMIC DNA]</scope>
    <source>
        <strain evidence="3">CGMCC 1.12478</strain>
    </source>
</reference>
<evidence type="ECO:0000259" key="1">
    <source>
        <dbReference type="Pfam" id="PF05239"/>
    </source>
</evidence>
<organism evidence="2 3">
    <name type="scientific">Marivita lacus</name>
    <dbReference type="NCBI Taxonomy" id="1323742"/>
    <lineage>
        <taxon>Bacteria</taxon>
        <taxon>Pseudomonadati</taxon>
        <taxon>Pseudomonadota</taxon>
        <taxon>Alphaproteobacteria</taxon>
        <taxon>Rhodobacterales</taxon>
        <taxon>Roseobacteraceae</taxon>
        <taxon>Marivita</taxon>
    </lineage>
</organism>
<dbReference type="InterPro" id="IPR014747">
    <property type="entry name" value="Bac_photo_RC_H_C"/>
</dbReference>
<dbReference type="SUPFAM" id="SSF50346">
    <property type="entry name" value="PRC-barrel domain"/>
    <property type="match status" value="2"/>
</dbReference>
<evidence type="ECO:0000313" key="3">
    <source>
        <dbReference type="Proteomes" id="UP000645462"/>
    </source>
</evidence>